<dbReference type="OrthoDB" id="8908244at2759"/>
<evidence type="ECO:0000313" key="1">
    <source>
        <dbReference type="EMBL" id="AZR37517.1"/>
    </source>
</evidence>
<organism evidence="1">
    <name type="scientific">Cynoglossus semilaevis</name>
    <name type="common">Tongue sole</name>
    <dbReference type="NCBI Taxonomy" id="244447"/>
    <lineage>
        <taxon>Eukaryota</taxon>
        <taxon>Metazoa</taxon>
        <taxon>Chordata</taxon>
        <taxon>Craniata</taxon>
        <taxon>Vertebrata</taxon>
        <taxon>Euteleostomi</taxon>
        <taxon>Actinopterygii</taxon>
        <taxon>Neopterygii</taxon>
        <taxon>Teleostei</taxon>
        <taxon>Neoteleostei</taxon>
        <taxon>Acanthomorphata</taxon>
        <taxon>Carangaria</taxon>
        <taxon>Pleuronectiformes</taxon>
        <taxon>Pleuronectoidei</taxon>
        <taxon>Cynoglossidae</taxon>
        <taxon>Cynoglossinae</taxon>
        <taxon>Cynoglossus</taxon>
    </lineage>
</organism>
<accession>A0A3Q9HIV1</accession>
<gene>
    <name evidence="1" type="primary">SPX2</name>
</gene>
<dbReference type="GO" id="GO:0005184">
    <property type="term" value="F:neuropeptide hormone activity"/>
    <property type="evidence" value="ECO:0007669"/>
    <property type="project" value="InterPro"/>
</dbReference>
<dbReference type="InterPro" id="IPR028126">
    <property type="entry name" value="Spexin"/>
</dbReference>
<name>A0A3Q9HIV1_CYNSE</name>
<dbReference type="AlphaFoldDB" id="A0A3Q9HIV1"/>
<dbReference type="KEGG" id="csem:107988649"/>
<proteinExistence type="evidence at transcript level"/>
<reference evidence="1" key="1">
    <citation type="submission" date="2018-08" db="EMBL/GenBank/DDBJ databases">
        <authorList>
            <person name="Wang B."/>
            <person name="Zhang Y."/>
            <person name="Cui A."/>
            <person name="Xu Y."/>
            <person name="Liu X."/>
        </authorList>
    </citation>
    <scope>NUCLEOTIDE SEQUENCE</scope>
</reference>
<dbReference type="Pfam" id="PF15171">
    <property type="entry name" value="Spexin"/>
    <property type="match status" value="1"/>
</dbReference>
<protein>
    <submittedName>
        <fullName evidence="1">Spexin 2</fullName>
    </submittedName>
</protein>
<dbReference type="EMBL" id="MH782165">
    <property type="protein sequence ID" value="AZR37517.1"/>
    <property type="molecule type" value="mRNA"/>
</dbReference>
<sequence>MEDISSLEHRWETHAVTGLTALTPEDMKIKAPVVWACSLIASLLVDSCHAQKLNIHWGPQSMMYLKGKYGRRFVTEENNKAPLLSLHGWFAVLRGSQRLQSLQISRPGHIVISDGKVLVHFLQDR</sequence>